<evidence type="ECO:0000256" key="2">
    <source>
        <dbReference type="ARBA" id="ARBA00022598"/>
    </source>
</evidence>
<dbReference type="GO" id="GO:0004019">
    <property type="term" value="F:adenylosuccinate synthase activity"/>
    <property type="evidence" value="ECO:0007669"/>
    <property type="project" value="UniProtKB-UniRule"/>
</dbReference>
<feature type="binding site" evidence="10">
    <location>
        <begin position="26"/>
        <end position="29"/>
    </location>
    <ligand>
        <name>IMP</name>
        <dbReference type="ChEBI" id="CHEBI:58053"/>
    </ligand>
</feature>
<feature type="binding site" evidence="10">
    <location>
        <begin position="51"/>
        <end position="54"/>
    </location>
    <ligand>
        <name>IMP</name>
        <dbReference type="ChEBI" id="CHEBI:58053"/>
    </ligand>
</feature>
<dbReference type="Gene3D" id="3.40.440.10">
    <property type="entry name" value="Adenylosuccinate Synthetase, subunit A, domain 1"/>
    <property type="match status" value="1"/>
</dbReference>
<organism evidence="13 14">
    <name type="scientific">Oncorhynchus tshawytscha</name>
    <name type="common">Chinook salmon</name>
    <name type="synonym">Salmo tshawytscha</name>
    <dbReference type="NCBI Taxonomy" id="74940"/>
    <lineage>
        <taxon>Eukaryota</taxon>
        <taxon>Metazoa</taxon>
        <taxon>Chordata</taxon>
        <taxon>Craniata</taxon>
        <taxon>Vertebrata</taxon>
        <taxon>Euteleostomi</taxon>
        <taxon>Actinopterygii</taxon>
        <taxon>Neopterygii</taxon>
        <taxon>Teleostei</taxon>
        <taxon>Protacanthopterygii</taxon>
        <taxon>Salmoniformes</taxon>
        <taxon>Salmonidae</taxon>
        <taxon>Salmoninae</taxon>
        <taxon>Oncorhynchus</taxon>
    </lineage>
</organism>
<dbReference type="PROSITE" id="PS00513">
    <property type="entry name" value="ADENYLOSUCCIN_SYN_2"/>
    <property type="match status" value="1"/>
</dbReference>
<dbReference type="Pfam" id="PF00709">
    <property type="entry name" value="Adenylsucc_synt"/>
    <property type="match status" value="1"/>
</dbReference>
<dbReference type="NCBIfam" id="NF002223">
    <property type="entry name" value="PRK01117.1"/>
    <property type="match status" value="1"/>
</dbReference>
<dbReference type="Ensembl" id="ENSOTST00005064109.2">
    <property type="protein sequence ID" value="ENSOTSP00005058899.2"/>
    <property type="gene ID" value="ENSOTSG00005028266.2"/>
</dbReference>
<comment type="subunit">
    <text evidence="1 10">Homodimer.</text>
</comment>
<comment type="similarity">
    <text evidence="10 12">Belongs to the adenylosuccinate synthetase family.</text>
</comment>
<reference evidence="13" key="1">
    <citation type="submission" date="2025-08" db="UniProtKB">
        <authorList>
            <consortium name="Ensembl"/>
        </authorList>
    </citation>
    <scope>IDENTIFICATION</scope>
</reference>
<evidence type="ECO:0000313" key="13">
    <source>
        <dbReference type="Ensembl" id="ENSOTSP00005058899.2"/>
    </source>
</evidence>
<feature type="binding site" evidence="10">
    <location>
        <position position="53"/>
    </location>
    <ligand>
        <name>Mg(2+)</name>
        <dbReference type="ChEBI" id="CHEBI:18420"/>
    </ligand>
</feature>
<dbReference type="SMART" id="SM00788">
    <property type="entry name" value="Adenylsucc_synt"/>
    <property type="match status" value="1"/>
</dbReference>
<feature type="binding site" evidence="10">
    <location>
        <begin position="25"/>
        <end position="31"/>
    </location>
    <ligand>
        <name>GTP</name>
        <dbReference type="ChEBI" id="CHEBI:37565"/>
    </ligand>
</feature>
<dbReference type="PANTHER" id="PTHR11846">
    <property type="entry name" value="ADENYLOSUCCINATE SYNTHETASE"/>
    <property type="match status" value="1"/>
</dbReference>
<dbReference type="FunFam" id="3.90.170.10:FF:000001">
    <property type="entry name" value="Adenylosuccinate synthetase"/>
    <property type="match status" value="1"/>
</dbReference>
<dbReference type="Gene3D" id="3.90.170.10">
    <property type="entry name" value="Adenylosuccinate Synthetase, subunit A, domain 3"/>
    <property type="match status" value="1"/>
</dbReference>
<name>A0A8C8H4W6_ONCTS</name>
<feature type="active site" description="Proton acceptor" evidence="10">
    <location>
        <position position="26"/>
    </location>
</feature>
<keyword evidence="7 10" id="KW-0342">GTP-binding</keyword>
<feature type="binding site" evidence="10">
    <location>
        <position position="142"/>
    </location>
    <ligand>
        <name>IMP</name>
        <dbReference type="ChEBI" id="CHEBI:58053"/>
    </ligand>
</feature>
<dbReference type="PANTHER" id="PTHR11846:SF2">
    <property type="entry name" value="ADENYLOSUCCINATE SYNTHETASE ISOZYME 1"/>
    <property type="match status" value="1"/>
</dbReference>
<dbReference type="GO" id="GO:0000287">
    <property type="term" value="F:magnesium ion binding"/>
    <property type="evidence" value="ECO:0007669"/>
    <property type="project" value="UniProtKB-UniRule"/>
</dbReference>
<dbReference type="InterPro" id="IPR033128">
    <property type="entry name" value="Adenylosuccin_syn_Lys_AS"/>
</dbReference>
<dbReference type="GO" id="GO:0005525">
    <property type="term" value="F:GTP binding"/>
    <property type="evidence" value="ECO:0007669"/>
    <property type="project" value="UniProtKB-UniRule"/>
</dbReference>
<keyword evidence="3 10" id="KW-0479">Metal-binding</keyword>
<protein>
    <recommendedName>
        <fullName evidence="10 12">Adenylosuccinate synthetase</fullName>
        <shortName evidence="10">AMPSase</shortName>
        <shortName evidence="10">AdSS</shortName>
        <ecNumber evidence="10 12">6.3.4.4</ecNumber>
    </recommendedName>
    <alternativeName>
        <fullName evidence="10">IMP--aspartate ligase</fullName>
    </alternativeName>
</protein>
<dbReference type="InterPro" id="IPR042111">
    <property type="entry name" value="Adenylosuccinate_synth_dom3"/>
</dbReference>
<dbReference type="InterPro" id="IPR018220">
    <property type="entry name" value="Adenylosuccin_syn_GTP-bd"/>
</dbReference>
<evidence type="ECO:0000256" key="12">
    <source>
        <dbReference type="RuleBase" id="RU000520"/>
    </source>
</evidence>
<dbReference type="PROSITE" id="PS01266">
    <property type="entry name" value="ADENYLOSUCCIN_SYN_1"/>
    <property type="match status" value="1"/>
</dbReference>
<dbReference type="Proteomes" id="UP000694402">
    <property type="component" value="Unassembled WGS sequence"/>
</dbReference>
<feature type="binding site" evidence="10">
    <location>
        <position position="314"/>
    </location>
    <ligand>
        <name>IMP</name>
        <dbReference type="ChEBI" id="CHEBI:58053"/>
    </ligand>
</feature>
<dbReference type="GeneTree" id="ENSGT00390000015553"/>
<dbReference type="GO" id="GO:0046040">
    <property type="term" value="P:IMP metabolic process"/>
    <property type="evidence" value="ECO:0007669"/>
    <property type="project" value="TreeGrafter"/>
</dbReference>
<accession>A0A8C8H4W6</accession>
<dbReference type="GO" id="GO:0044208">
    <property type="term" value="P:'de novo' AMP biosynthetic process"/>
    <property type="evidence" value="ECO:0007669"/>
    <property type="project" value="UniProtKB-UniRule"/>
</dbReference>
<dbReference type="InterPro" id="IPR027417">
    <property type="entry name" value="P-loop_NTPase"/>
</dbReference>
<evidence type="ECO:0000256" key="6">
    <source>
        <dbReference type="ARBA" id="ARBA00022842"/>
    </source>
</evidence>
<comment type="function">
    <text evidence="10">Plays an important role in the de novo pathway and in the salvage pathway of purine nucleotide biosynthesis. Catalyzes the first commited step in the biosynthesis of AMP from IMP.</text>
</comment>
<comment type="function">
    <text evidence="8">Component of the purine nucleotide cycle (PNC), which interconverts IMP and AMP to regulate the nucleotide levels in various tissues, and which contributes to glycolysis and ammoniagenesis. Catalyzes the first committed step in the biosynthesis of AMP from IMP.</text>
</comment>
<feature type="active site" description="Proton donor" evidence="10">
    <location>
        <position position="54"/>
    </location>
</feature>
<feature type="active site" evidence="11">
    <location>
        <position position="153"/>
    </location>
</feature>
<comment type="catalytic activity">
    <reaction evidence="9 10 12">
        <text>IMP + L-aspartate + GTP = N(6)-(1,2-dicarboxyethyl)-AMP + GDP + phosphate + 2 H(+)</text>
        <dbReference type="Rhea" id="RHEA:15753"/>
        <dbReference type="ChEBI" id="CHEBI:15378"/>
        <dbReference type="ChEBI" id="CHEBI:29991"/>
        <dbReference type="ChEBI" id="CHEBI:37565"/>
        <dbReference type="ChEBI" id="CHEBI:43474"/>
        <dbReference type="ChEBI" id="CHEBI:57567"/>
        <dbReference type="ChEBI" id="CHEBI:58053"/>
        <dbReference type="ChEBI" id="CHEBI:58189"/>
        <dbReference type="EC" id="6.3.4.4"/>
    </reaction>
</comment>
<dbReference type="EC" id="6.3.4.4" evidence="10 12"/>
<evidence type="ECO:0000256" key="9">
    <source>
        <dbReference type="ARBA" id="ARBA00050432"/>
    </source>
</evidence>
<gene>
    <name evidence="13" type="primary">ADSS1</name>
</gene>
<proteinExistence type="inferred from homology"/>
<evidence type="ECO:0000256" key="8">
    <source>
        <dbReference type="ARBA" id="ARBA00025042"/>
    </source>
</evidence>
<dbReference type="UniPathway" id="UPA00075">
    <property type="reaction ID" value="UER00335"/>
</dbReference>
<sequence>MFTVKICAQRVRGNKVTVVLGAQWGDEGKGKVVDLLATESDIICRCQGGNNAGHTVVVDGKEYDFHLLPSGIINSKAVSVIGNGVVIHLPGLLEEAEKNEKKGWKIQISMLSGVIMFDFHQAVDGLQEVQRQAQDGINIGTTKKGIGPTYSSKASRTGLRICDLLDDFKDFSTRFKNLAQQYQAMFPTLVVDVDGQLNKLKEYAERIRPMVRDGVYFMYDAINGPPKKILVEGANAALLDIDFGTYPFVTSSNCTVGGVCTGLGIPPLNIGDVYGVVKAYTTRVGIGAFPTEQLNEVGELLQTRGHEVGVTTGRKRRCGWLDLVILRYANMINGFTAFALTKLDILDVMDEIKVGVSYKLKGKKIPYFPANMDVLQKVEVEYEKLPGWKSDTSACRKWEDLPGKAQNYIRFVENHVGVPIKWVGVGKARESMIQMF</sequence>
<evidence type="ECO:0000256" key="4">
    <source>
        <dbReference type="ARBA" id="ARBA00022741"/>
    </source>
</evidence>
<feature type="binding site" evidence="10">
    <location>
        <position position="316"/>
    </location>
    <ligand>
        <name>GTP</name>
        <dbReference type="ChEBI" id="CHEBI:37565"/>
    </ligand>
</feature>
<feature type="binding site" evidence="10">
    <location>
        <begin position="342"/>
        <end position="344"/>
    </location>
    <ligand>
        <name>GTP</name>
        <dbReference type="ChEBI" id="CHEBI:37565"/>
    </ligand>
</feature>
<dbReference type="FunFam" id="1.10.300.10:FF:000002">
    <property type="entry name" value="Adenylosuccinate synthetase, chloroplastic"/>
    <property type="match status" value="1"/>
</dbReference>
<evidence type="ECO:0000313" key="14">
    <source>
        <dbReference type="Proteomes" id="UP000694402"/>
    </source>
</evidence>
<feature type="binding site" evidence="10">
    <location>
        <begin position="424"/>
        <end position="426"/>
    </location>
    <ligand>
        <name>GTP</name>
        <dbReference type="ChEBI" id="CHEBI:37565"/>
    </ligand>
</feature>
<dbReference type="AlphaFoldDB" id="A0A8C8H4W6"/>
<evidence type="ECO:0000256" key="3">
    <source>
        <dbReference type="ARBA" id="ARBA00022723"/>
    </source>
</evidence>
<evidence type="ECO:0000256" key="5">
    <source>
        <dbReference type="ARBA" id="ARBA00022755"/>
    </source>
</evidence>
<feature type="binding site" evidence="10">
    <location>
        <begin position="310"/>
        <end position="316"/>
    </location>
    <ligand>
        <name>substrate</name>
    </ligand>
</feature>
<dbReference type="GO" id="GO:0005737">
    <property type="term" value="C:cytoplasm"/>
    <property type="evidence" value="ECO:0007669"/>
    <property type="project" value="UniProtKB-SubCell"/>
</dbReference>
<feature type="binding site" evidence="10">
    <location>
        <position position="26"/>
    </location>
    <ligand>
        <name>Mg(2+)</name>
        <dbReference type="ChEBI" id="CHEBI:18420"/>
    </ligand>
</feature>
<feature type="binding site" evidence="10">
    <location>
        <begin position="53"/>
        <end position="55"/>
    </location>
    <ligand>
        <name>GTP</name>
        <dbReference type="ChEBI" id="CHEBI:37565"/>
    </ligand>
</feature>
<evidence type="ECO:0000256" key="1">
    <source>
        <dbReference type="ARBA" id="ARBA00011738"/>
    </source>
</evidence>
<keyword evidence="14" id="KW-1185">Reference proteome</keyword>
<feature type="binding site" evidence="10">
    <location>
        <position position="250"/>
    </location>
    <ligand>
        <name>IMP</name>
        <dbReference type="ChEBI" id="CHEBI:58053"/>
    </ligand>
</feature>
<keyword evidence="5 10" id="KW-0658">Purine biosynthesis</keyword>
<keyword evidence="6 10" id="KW-0460">Magnesium</keyword>
<feature type="binding site" evidence="10">
    <location>
        <position position="235"/>
    </location>
    <ligand>
        <name>IMP</name>
        <dbReference type="ChEBI" id="CHEBI:58053"/>
    </ligand>
</feature>
<evidence type="ECO:0000256" key="7">
    <source>
        <dbReference type="ARBA" id="ARBA00023134"/>
    </source>
</evidence>
<comment type="subcellular location">
    <subcellularLocation>
        <location evidence="10">Cytoplasm</location>
    </subcellularLocation>
</comment>
<dbReference type="NCBIfam" id="TIGR00184">
    <property type="entry name" value="purA"/>
    <property type="match status" value="1"/>
</dbReference>
<comment type="function">
    <text evidence="12">Plays an important role in the de novo pathway of purine nucleotide biosynthesis.</text>
</comment>
<dbReference type="Gene3D" id="1.10.300.10">
    <property type="entry name" value="Adenylosuccinate Synthetase, subunit A, domain 2"/>
    <property type="match status" value="1"/>
</dbReference>
<comment type="cofactor">
    <cofactor evidence="10">
        <name>Mg(2+)</name>
        <dbReference type="ChEBI" id="CHEBI:18420"/>
    </cofactor>
    <text evidence="10">Binds 1 Mg(2+) ion per subunit.</text>
</comment>
<dbReference type="CDD" id="cd03108">
    <property type="entry name" value="AdSS"/>
    <property type="match status" value="1"/>
</dbReference>
<dbReference type="HAMAP" id="MF_00011">
    <property type="entry name" value="Adenylosucc_synth"/>
    <property type="match status" value="1"/>
</dbReference>
<evidence type="ECO:0000256" key="10">
    <source>
        <dbReference type="HAMAP-Rule" id="MF_03125"/>
    </source>
</evidence>
<keyword evidence="4 10" id="KW-0547">Nucleotide-binding</keyword>
<reference evidence="13" key="2">
    <citation type="submission" date="2025-09" db="UniProtKB">
        <authorList>
            <consortium name="Ensembl"/>
        </authorList>
    </citation>
    <scope>IDENTIFICATION</scope>
</reference>
<dbReference type="InterPro" id="IPR001114">
    <property type="entry name" value="Adenylosuccinate_synthetase"/>
</dbReference>
<dbReference type="InterPro" id="IPR042109">
    <property type="entry name" value="Adenylosuccinate_synth_dom1"/>
</dbReference>
<dbReference type="InterPro" id="IPR042110">
    <property type="entry name" value="Adenylosuccinate_synth_dom2"/>
</dbReference>
<keyword evidence="2 10" id="KW-0436">Ligase</keyword>
<comment type="pathway">
    <text evidence="10 12">Purine metabolism; AMP biosynthesis via de novo pathway; AMP from IMP: step 1/2.</text>
</comment>
<evidence type="ECO:0000256" key="11">
    <source>
        <dbReference type="PROSITE-ProRule" id="PRU10134"/>
    </source>
</evidence>
<dbReference type="SUPFAM" id="SSF52540">
    <property type="entry name" value="P-loop containing nucleoside triphosphate hydrolases"/>
    <property type="match status" value="1"/>
</dbReference>
<feature type="binding site" evidence="10">
    <location>
        <position position="156"/>
    </location>
    <ligand>
        <name>IMP</name>
        <dbReference type="ChEBI" id="CHEBI:58053"/>
        <note>ligand shared between dimeric partners</note>
    </ligand>
</feature>
<keyword evidence="10" id="KW-0963">Cytoplasm</keyword>